<protein>
    <submittedName>
        <fullName evidence="1">Uncharacterized protein</fullName>
    </submittedName>
</protein>
<sequence length="112" mass="12154">MTLWESLGSTQMGGYALVHEIGLRERDGKLAEDEGCCHRAAVIIDVKTGRVELRATQEYSIHSQFNGGGTRDGLMLPSLTRCSPLARCSATDMFVATGTHIRPLKCTDPSNS</sequence>
<comment type="caution">
    <text evidence="1">The sequence shown here is derived from an EMBL/GenBank/DDBJ whole genome shotgun (WGS) entry which is preliminary data.</text>
</comment>
<gene>
    <name evidence="1" type="ORF">C0Q70_09617</name>
</gene>
<reference evidence="1 2" key="1">
    <citation type="submission" date="2018-04" db="EMBL/GenBank/DDBJ databases">
        <title>The genome of golden apple snail Pomacea canaliculata provides insight into stress tolerance and invasive adaptation.</title>
        <authorList>
            <person name="Liu C."/>
            <person name="Liu B."/>
            <person name="Ren Y."/>
            <person name="Zhang Y."/>
            <person name="Wang H."/>
            <person name="Li S."/>
            <person name="Jiang F."/>
            <person name="Yin L."/>
            <person name="Zhang G."/>
            <person name="Qian W."/>
            <person name="Fan W."/>
        </authorList>
    </citation>
    <scope>NUCLEOTIDE SEQUENCE [LARGE SCALE GENOMIC DNA]</scope>
    <source>
        <strain evidence="1">SZHN2017</strain>
        <tissue evidence="1">Muscle</tissue>
    </source>
</reference>
<dbReference type="AlphaFoldDB" id="A0A2T7PAB1"/>
<accession>A0A2T7PAB1</accession>
<dbReference type="Proteomes" id="UP000245119">
    <property type="component" value="Linkage Group LG5"/>
</dbReference>
<dbReference type="EMBL" id="PZQS01000005">
    <property type="protein sequence ID" value="PVD30353.1"/>
    <property type="molecule type" value="Genomic_DNA"/>
</dbReference>
<proteinExistence type="predicted"/>
<evidence type="ECO:0000313" key="1">
    <source>
        <dbReference type="EMBL" id="PVD30353.1"/>
    </source>
</evidence>
<name>A0A2T7PAB1_POMCA</name>
<evidence type="ECO:0000313" key="2">
    <source>
        <dbReference type="Proteomes" id="UP000245119"/>
    </source>
</evidence>
<keyword evidence="2" id="KW-1185">Reference proteome</keyword>
<organism evidence="1 2">
    <name type="scientific">Pomacea canaliculata</name>
    <name type="common">Golden apple snail</name>
    <dbReference type="NCBI Taxonomy" id="400727"/>
    <lineage>
        <taxon>Eukaryota</taxon>
        <taxon>Metazoa</taxon>
        <taxon>Spiralia</taxon>
        <taxon>Lophotrochozoa</taxon>
        <taxon>Mollusca</taxon>
        <taxon>Gastropoda</taxon>
        <taxon>Caenogastropoda</taxon>
        <taxon>Architaenioglossa</taxon>
        <taxon>Ampullarioidea</taxon>
        <taxon>Ampullariidae</taxon>
        <taxon>Pomacea</taxon>
    </lineage>
</organism>